<dbReference type="PANTHER" id="PTHR40275">
    <property type="entry name" value="SSL7038 PROTEIN"/>
    <property type="match status" value="1"/>
</dbReference>
<dbReference type="InterPro" id="IPR010982">
    <property type="entry name" value="Lambda_DNA-bd_dom_sf"/>
</dbReference>
<dbReference type="CDD" id="cd00093">
    <property type="entry name" value="HTH_XRE"/>
    <property type="match status" value="1"/>
</dbReference>
<comment type="caution">
    <text evidence="3">The sequence shown here is derived from an EMBL/GenBank/DDBJ whole genome shotgun (WGS) entry which is preliminary data.</text>
</comment>
<proteinExistence type="predicted"/>
<dbReference type="Pfam" id="PF21716">
    <property type="entry name" value="dnstrm_HI1420"/>
    <property type="match status" value="1"/>
</dbReference>
<dbReference type="PANTHER" id="PTHR40275:SF1">
    <property type="entry name" value="SSL7038 PROTEIN"/>
    <property type="match status" value="1"/>
</dbReference>
<name>A0ABQ6SXJ2_9GAMM</name>
<evidence type="ECO:0000313" key="4">
    <source>
        <dbReference type="Proteomes" id="UP000326367"/>
    </source>
</evidence>
<protein>
    <submittedName>
        <fullName evidence="3">Addiction module antidote protein</fullName>
    </submittedName>
</protein>
<dbReference type="PROSITE" id="PS50943">
    <property type="entry name" value="HTH_CROC1"/>
    <property type="match status" value="1"/>
</dbReference>
<feature type="compositionally biased region" description="Basic residues" evidence="1">
    <location>
        <begin position="109"/>
        <end position="122"/>
    </location>
</feature>
<reference evidence="3 4" key="1">
    <citation type="journal article" date="2020" name="Antonie Van Leeuwenhoek">
        <title>Stenotrophomonas cyclobalanopsidis sp. nov., isolated from the leaf spot disease of Cyclobalanopsis patelliformis.</title>
        <authorList>
            <person name="Bian D.R."/>
            <person name="Xue H."/>
            <person name="Piao C.G."/>
            <person name="Li Y."/>
        </authorList>
    </citation>
    <scope>NUCLEOTIDE SEQUENCE [LARGE SCALE GENOMIC DNA]</scope>
    <source>
        <strain evidence="3 4">TPQG1-4</strain>
    </source>
</reference>
<gene>
    <name evidence="3" type="ORF">FJU31_15845</name>
</gene>
<feature type="region of interest" description="Disordered" evidence="1">
    <location>
        <begin position="101"/>
        <end position="130"/>
    </location>
</feature>
<evidence type="ECO:0000256" key="1">
    <source>
        <dbReference type="SAM" id="MobiDB-lite"/>
    </source>
</evidence>
<sequence length="130" mass="14051">MKNALKLHDWDAAEHLHDDQDIVHFIEAALEEAPDDAPDDAAFIASVLDVVARARNIADLARTTGIARETLYKILRGQENPTMGNLSKLAKSLGFRLSLVPIDGNGKPAKPKPKPKPARKAGKPTAKNVA</sequence>
<keyword evidence="4" id="KW-1185">Reference proteome</keyword>
<dbReference type="Gene3D" id="1.10.260.40">
    <property type="entry name" value="lambda repressor-like DNA-binding domains"/>
    <property type="match status" value="1"/>
</dbReference>
<organism evidence="3 4">
    <name type="scientific">Stenotrophomonas cyclobalanopsidis</name>
    <dbReference type="NCBI Taxonomy" id="2771362"/>
    <lineage>
        <taxon>Bacteria</taxon>
        <taxon>Pseudomonadati</taxon>
        <taxon>Pseudomonadota</taxon>
        <taxon>Gammaproteobacteria</taxon>
        <taxon>Lysobacterales</taxon>
        <taxon>Lysobacteraceae</taxon>
        <taxon>Stenotrophomonas</taxon>
    </lineage>
</organism>
<dbReference type="NCBIfam" id="TIGR02684">
    <property type="entry name" value="dnstrm_HI1420"/>
    <property type="match status" value="1"/>
</dbReference>
<dbReference type="SUPFAM" id="SSF47413">
    <property type="entry name" value="lambda repressor-like DNA-binding domains"/>
    <property type="match status" value="1"/>
</dbReference>
<dbReference type="EMBL" id="VYKI01000026">
    <property type="protein sequence ID" value="KAA8995014.1"/>
    <property type="molecule type" value="Genomic_DNA"/>
</dbReference>
<dbReference type="RefSeq" id="WP_150455586.1">
    <property type="nucleotide sequence ID" value="NZ_VYKI01000026.1"/>
</dbReference>
<evidence type="ECO:0000313" key="3">
    <source>
        <dbReference type="EMBL" id="KAA8995014.1"/>
    </source>
</evidence>
<dbReference type="Proteomes" id="UP000326367">
    <property type="component" value="Unassembled WGS sequence"/>
</dbReference>
<feature type="domain" description="HTH cro/C1-type" evidence="2">
    <location>
        <begin position="58"/>
        <end position="100"/>
    </location>
</feature>
<dbReference type="SMART" id="SM00530">
    <property type="entry name" value="HTH_XRE"/>
    <property type="match status" value="1"/>
</dbReference>
<evidence type="ECO:0000259" key="2">
    <source>
        <dbReference type="PROSITE" id="PS50943"/>
    </source>
</evidence>
<dbReference type="InterPro" id="IPR014057">
    <property type="entry name" value="HI1420"/>
</dbReference>
<accession>A0ABQ6SXJ2</accession>
<dbReference type="InterPro" id="IPR001387">
    <property type="entry name" value="Cro/C1-type_HTH"/>
</dbReference>